<proteinExistence type="predicted"/>
<dbReference type="AlphaFoldDB" id="A0A0J7KD29"/>
<dbReference type="EMBL" id="LBMM01009119">
    <property type="protein sequence ID" value="KMQ88378.1"/>
    <property type="molecule type" value="Genomic_DNA"/>
</dbReference>
<feature type="coiled-coil region" evidence="1">
    <location>
        <begin position="11"/>
        <end position="45"/>
    </location>
</feature>
<accession>A0A0J7KD29</accession>
<reference evidence="2 3" key="1">
    <citation type="submission" date="2015-04" db="EMBL/GenBank/DDBJ databases">
        <title>Lasius niger genome sequencing.</title>
        <authorList>
            <person name="Konorov E.A."/>
            <person name="Nikitin M.A."/>
            <person name="Kirill M.V."/>
            <person name="Chang P."/>
        </authorList>
    </citation>
    <scope>NUCLEOTIDE SEQUENCE [LARGE SCALE GENOMIC DNA]</scope>
    <source>
        <tissue evidence="2">Whole</tissue>
    </source>
</reference>
<gene>
    <name evidence="2" type="ORF">RF55_12151</name>
</gene>
<keyword evidence="3" id="KW-1185">Reference proteome</keyword>
<evidence type="ECO:0000313" key="3">
    <source>
        <dbReference type="Proteomes" id="UP000036403"/>
    </source>
</evidence>
<evidence type="ECO:0000256" key="1">
    <source>
        <dbReference type="SAM" id="Coils"/>
    </source>
</evidence>
<keyword evidence="1" id="KW-0175">Coiled coil</keyword>
<evidence type="ECO:0000313" key="2">
    <source>
        <dbReference type="EMBL" id="KMQ88378.1"/>
    </source>
</evidence>
<dbReference type="Proteomes" id="UP000036403">
    <property type="component" value="Unassembled WGS sequence"/>
</dbReference>
<sequence length="108" mass="12641">MKVTKAGLTRIESFMNNIDQDTSDIEELKLRLNKLEELWKSLIDIQIDLSVLDENMTDEQLEQDLEMYEEKYIKSKLVGERILKARVRPAVVNNDLDQAVGVTYNLRR</sequence>
<name>A0A0J7KD29_LASNI</name>
<organism evidence="2 3">
    <name type="scientific">Lasius niger</name>
    <name type="common">Black garden ant</name>
    <dbReference type="NCBI Taxonomy" id="67767"/>
    <lineage>
        <taxon>Eukaryota</taxon>
        <taxon>Metazoa</taxon>
        <taxon>Ecdysozoa</taxon>
        <taxon>Arthropoda</taxon>
        <taxon>Hexapoda</taxon>
        <taxon>Insecta</taxon>
        <taxon>Pterygota</taxon>
        <taxon>Neoptera</taxon>
        <taxon>Endopterygota</taxon>
        <taxon>Hymenoptera</taxon>
        <taxon>Apocrita</taxon>
        <taxon>Aculeata</taxon>
        <taxon>Formicoidea</taxon>
        <taxon>Formicidae</taxon>
        <taxon>Formicinae</taxon>
        <taxon>Lasius</taxon>
        <taxon>Lasius</taxon>
    </lineage>
</organism>
<comment type="caution">
    <text evidence="2">The sequence shown here is derived from an EMBL/GenBank/DDBJ whole genome shotgun (WGS) entry which is preliminary data.</text>
</comment>
<protein>
    <submittedName>
        <fullName evidence="2">Nucleic-acid binding</fullName>
    </submittedName>
</protein>
<dbReference type="PaxDb" id="67767-A0A0J7KD29"/>